<evidence type="ECO:0000259" key="1">
    <source>
        <dbReference type="Pfam" id="PF08388"/>
    </source>
</evidence>
<reference evidence="2 3" key="1">
    <citation type="submission" date="2017-06" db="EMBL/GenBank/DDBJ databases">
        <title>Draft Genome Sequence of Natranaerobius trueperi halophilic, alkalithermophilic bacteria from soda lakes.</title>
        <authorList>
            <person name="Zhao B."/>
        </authorList>
    </citation>
    <scope>NUCLEOTIDE SEQUENCE [LARGE SCALE GENOMIC DNA]</scope>
    <source>
        <strain evidence="2 3">DSM 18760</strain>
    </source>
</reference>
<dbReference type="EMBL" id="NIQC01000022">
    <property type="protein sequence ID" value="OWZ83296.1"/>
    <property type="molecule type" value="Genomic_DNA"/>
</dbReference>
<name>A0A226BWB8_9FIRM</name>
<gene>
    <name evidence="2" type="ORF">CDO51_09505</name>
</gene>
<dbReference type="InterPro" id="IPR013597">
    <property type="entry name" value="Mat_intron_G2"/>
</dbReference>
<feature type="domain" description="Group II intron maturase-specific" evidence="1">
    <location>
        <begin position="3"/>
        <end position="43"/>
    </location>
</feature>
<dbReference type="Proteomes" id="UP000214588">
    <property type="component" value="Unassembled WGS sequence"/>
</dbReference>
<evidence type="ECO:0000313" key="2">
    <source>
        <dbReference type="EMBL" id="OWZ83296.1"/>
    </source>
</evidence>
<keyword evidence="3" id="KW-1185">Reference proteome</keyword>
<dbReference type="AlphaFoldDB" id="A0A226BWB8"/>
<comment type="caution">
    <text evidence="2">The sequence shown here is derived from an EMBL/GenBank/DDBJ whole genome shotgun (WGS) entry which is preliminary data.</text>
</comment>
<sequence length="44" mass="5561">MFTTGWLVYFSIAYEEQNYCFNEWVRCRIRMYLCKQCKKKSTYK</sequence>
<proteinExistence type="predicted"/>
<accession>A0A226BWB8</accession>
<dbReference type="OrthoDB" id="9793236at2"/>
<organism evidence="2 3">
    <name type="scientific">Natranaerobius trueperi</name>
    <dbReference type="NCBI Taxonomy" id="759412"/>
    <lineage>
        <taxon>Bacteria</taxon>
        <taxon>Bacillati</taxon>
        <taxon>Bacillota</taxon>
        <taxon>Clostridia</taxon>
        <taxon>Natranaerobiales</taxon>
        <taxon>Natranaerobiaceae</taxon>
        <taxon>Natranaerobius</taxon>
    </lineage>
</organism>
<dbReference type="Pfam" id="PF08388">
    <property type="entry name" value="GIIM"/>
    <property type="match status" value="1"/>
</dbReference>
<protein>
    <recommendedName>
        <fullName evidence="1">Group II intron maturase-specific domain-containing protein</fullName>
    </recommendedName>
</protein>
<evidence type="ECO:0000313" key="3">
    <source>
        <dbReference type="Proteomes" id="UP000214588"/>
    </source>
</evidence>